<comment type="caution">
    <text evidence="2">The sequence shown here is derived from an EMBL/GenBank/DDBJ whole genome shotgun (WGS) entry which is preliminary data.</text>
</comment>
<name>A0A448XHR9_9PLAT</name>
<accession>A0A448XHR9</accession>
<organism evidence="2 3">
    <name type="scientific">Protopolystoma xenopodis</name>
    <dbReference type="NCBI Taxonomy" id="117903"/>
    <lineage>
        <taxon>Eukaryota</taxon>
        <taxon>Metazoa</taxon>
        <taxon>Spiralia</taxon>
        <taxon>Lophotrochozoa</taxon>
        <taxon>Platyhelminthes</taxon>
        <taxon>Monogenea</taxon>
        <taxon>Polyopisthocotylea</taxon>
        <taxon>Polystomatidea</taxon>
        <taxon>Polystomatidae</taxon>
        <taxon>Protopolystoma</taxon>
    </lineage>
</organism>
<feature type="compositionally biased region" description="Polar residues" evidence="1">
    <location>
        <begin position="76"/>
        <end position="86"/>
    </location>
</feature>
<dbReference type="EMBL" id="CAAALY010253021">
    <property type="protein sequence ID" value="VEL36729.1"/>
    <property type="molecule type" value="Genomic_DNA"/>
</dbReference>
<proteinExistence type="predicted"/>
<evidence type="ECO:0000313" key="2">
    <source>
        <dbReference type="EMBL" id="VEL36729.1"/>
    </source>
</evidence>
<keyword evidence="3" id="KW-1185">Reference proteome</keyword>
<sequence>MEPAGKVEMMKTASETAFSRPVWPVSLCCLLKCTARLNSQSKVELNPVSSRHQLRVDSLSDALAAPAPSRGHEAASSENAMHSAASSGIEHCSLRPNWCLEK</sequence>
<gene>
    <name evidence="2" type="ORF">PXEA_LOCUS30169</name>
</gene>
<dbReference type="AlphaFoldDB" id="A0A448XHR9"/>
<protein>
    <submittedName>
        <fullName evidence="2">Uncharacterized protein</fullName>
    </submittedName>
</protein>
<feature type="region of interest" description="Disordered" evidence="1">
    <location>
        <begin position="59"/>
        <end position="90"/>
    </location>
</feature>
<feature type="compositionally biased region" description="Low complexity" evidence="1">
    <location>
        <begin position="59"/>
        <end position="69"/>
    </location>
</feature>
<dbReference type="Proteomes" id="UP000784294">
    <property type="component" value="Unassembled WGS sequence"/>
</dbReference>
<evidence type="ECO:0000256" key="1">
    <source>
        <dbReference type="SAM" id="MobiDB-lite"/>
    </source>
</evidence>
<reference evidence="2" key="1">
    <citation type="submission" date="2018-11" db="EMBL/GenBank/DDBJ databases">
        <authorList>
            <consortium name="Pathogen Informatics"/>
        </authorList>
    </citation>
    <scope>NUCLEOTIDE SEQUENCE</scope>
</reference>
<evidence type="ECO:0000313" key="3">
    <source>
        <dbReference type="Proteomes" id="UP000784294"/>
    </source>
</evidence>